<evidence type="ECO:0000259" key="7">
    <source>
        <dbReference type="SMART" id="SM00226"/>
    </source>
</evidence>
<keyword evidence="3" id="KW-0378">Hydrolase</keyword>
<dbReference type="CDD" id="cd16343">
    <property type="entry name" value="LMWPTP"/>
    <property type="match status" value="1"/>
</dbReference>
<dbReference type="AlphaFoldDB" id="A0A7X9X6V7"/>
<dbReference type="EMBL" id="JABBFZ010000009">
    <property type="protein sequence ID" value="NML32433.1"/>
    <property type="molecule type" value="Genomic_DNA"/>
</dbReference>
<dbReference type="Gene3D" id="3.40.50.2300">
    <property type="match status" value="1"/>
</dbReference>
<evidence type="ECO:0000256" key="2">
    <source>
        <dbReference type="ARBA" id="ARBA00013064"/>
    </source>
</evidence>
<dbReference type="GO" id="GO:0004725">
    <property type="term" value="F:protein tyrosine phosphatase activity"/>
    <property type="evidence" value="ECO:0007669"/>
    <property type="project" value="UniProtKB-EC"/>
</dbReference>
<evidence type="ECO:0000313" key="8">
    <source>
        <dbReference type="EMBL" id="NML32433.1"/>
    </source>
</evidence>
<dbReference type="RefSeq" id="WP_169498688.1">
    <property type="nucleotide sequence ID" value="NZ_JABBFZ010000009.1"/>
</dbReference>
<feature type="active site" description="Nucleophile" evidence="6">
    <location>
        <position position="7"/>
    </location>
</feature>
<comment type="caution">
    <text evidence="8">The sequence shown here is derived from an EMBL/GenBank/DDBJ whole genome shotgun (WGS) entry which is preliminary data.</text>
</comment>
<dbReference type="PANTHER" id="PTHR11717">
    <property type="entry name" value="LOW MOLECULAR WEIGHT PROTEIN TYROSINE PHOSPHATASE"/>
    <property type="match status" value="1"/>
</dbReference>
<evidence type="ECO:0000313" key="9">
    <source>
        <dbReference type="Proteomes" id="UP000583127"/>
    </source>
</evidence>
<sequence>MKLLVICLANVCRSPMAESVLRHAVGHIDGFEVESAGIAGAVGEAVHPLTAKALQEKGYDVSSKKAKLLLGGNMAWADLVFVMDKEQRKQLIARFPAASGKIWLLGHWINTEVKDPVGGNYEVFRITLDTIEKAVQSWLTAMRVKQ</sequence>
<comment type="catalytic activity">
    <reaction evidence="5">
        <text>O-phospho-L-tyrosyl-[protein] + H2O = L-tyrosyl-[protein] + phosphate</text>
        <dbReference type="Rhea" id="RHEA:10684"/>
        <dbReference type="Rhea" id="RHEA-COMP:10136"/>
        <dbReference type="Rhea" id="RHEA-COMP:20101"/>
        <dbReference type="ChEBI" id="CHEBI:15377"/>
        <dbReference type="ChEBI" id="CHEBI:43474"/>
        <dbReference type="ChEBI" id="CHEBI:46858"/>
        <dbReference type="ChEBI" id="CHEBI:61978"/>
        <dbReference type="EC" id="3.1.3.48"/>
    </reaction>
</comment>
<dbReference type="SUPFAM" id="SSF52788">
    <property type="entry name" value="Phosphotyrosine protein phosphatases I"/>
    <property type="match status" value="1"/>
</dbReference>
<dbReference type="InterPro" id="IPR050438">
    <property type="entry name" value="LMW_PTPase"/>
</dbReference>
<dbReference type="PANTHER" id="PTHR11717:SF31">
    <property type="entry name" value="LOW MOLECULAR WEIGHT PROTEIN-TYROSINE-PHOSPHATASE ETP-RELATED"/>
    <property type="match status" value="1"/>
</dbReference>
<keyword evidence="4" id="KW-0904">Protein phosphatase</keyword>
<dbReference type="InterPro" id="IPR023485">
    <property type="entry name" value="Ptyr_pPase"/>
</dbReference>
<gene>
    <name evidence="8" type="ORF">HHL14_16515</name>
</gene>
<dbReference type="Proteomes" id="UP000583127">
    <property type="component" value="Unassembled WGS sequence"/>
</dbReference>
<dbReference type="EC" id="3.1.3.48" evidence="2"/>
<dbReference type="SMART" id="SM00226">
    <property type="entry name" value="LMWPc"/>
    <property type="match status" value="1"/>
</dbReference>
<dbReference type="InterPro" id="IPR036196">
    <property type="entry name" value="Ptyr_pPase_sf"/>
</dbReference>
<dbReference type="InterPro" id="IPR017867">
    <property type="entry name" value="Tyr_phospatase_low_mol_wt"/>
</dbReference>
<evidence type="ECO:0000256" key="1">
    <source>
        <dbReference type="ARBA" id="ARBA00011063"/>
    </source>
</evidence>
<protein>
    <recommendedName>
        <fullName evidence="2">protein-tyrosine-phosphatase</fullName>
        <ecNumber evidence="2">3.1.3.48</ecNumber>
    </recommendedName>
</protein>
<dbReference type="Pfam" id="PF01451">
    <property type="entry name" value="LMWPc"/>
    <property type="match status" value="1"/>
</dbReference>
<organism evidence="8 9">
    <name type="scientific">Paraburkholderia antibiotica</name>
    <dbReference type="NCBI Taxonomy" id="2728839"/>
    <lineage>
        <taxon>Bacteria</taxon>
        <taxon>Pseudomonadati</taxon>
        <taxon>Pseudomonadota</taxon>
        <taxon>Betaproteobacteria</taxon>
        <taxon>Burkholderiales</taxon>
        <taxon>Burkholderiaceae</taxon>
        <taxon>Paraburkholderia</taxon>
    </lineage>
</organism>
<evidence type="ECO:0000256" key="6">
    <source>
        <dbReference type="PIRSR" id="PIRSR617867-1"/>
    </source>
</evidence>
<keyword evidence="9" id="KW-1185">Reference proteome</keyword>
<evidence type="ECO:0000256" key="4">
    <source>
        <dbReference type="ARBA" id="ARBA00022912"/>
    </source>
</evidence>
<feature type="active site" description="Proton donor" evidence="6">
    <location>
        <position position="115"/>
    </location>
</feature>
<comment type="similarity">
    <text evidence="1">Belongs to the low molecular weight phosphotyrosine protein phosphatase family.</text>
</comment>
<evidence type="ECO:0000256" key="3">
    <source>
        <dbReference type="ARBA" id="ARBA00022801"/>
    </source>
</evidence>
<feature type="active site" description="Nucleophile" evidence="6">
    <location>
        <position position="13"/>
    </location>
</feature>
<proteinExistence type="inferred from homology"/>
<feature type="domain" description="Phosphotyrosine protein phosphatase I" evidence="7">
    <location>
        <begin position="1"/>
        <end position="141"/>
    </location>
</feature>
<dbReference type="PRINTS" id="PR00719">
    <property type="entry name" value="LMWPTPASE"/>
</dbReference>
<name>A0A7X9X6V7_9BURK</name>
<accession>A0A7X9X6V7</accession>
<evidence type="ECO:0000256" key="5">
    <source>
        <dbReference type="ARBA" id="ARBA00051722"/>
    </source>
</evidence>
<reference evidence="8 9" key="1">
    <citation type="submission" date="2020-04" db="EMBL/GenBank/DDBJ databases">
        <title>Paraburkholderia sp. G-4-1-8 isolated from soil.</title>
        <authorList>
            <person name="Dahal R.H."/>
        </authorList>
    </citation>
    <scope>NUCLEOTIDE SEQUENCE [LARGE SCALE GENOMIC DNA]</scope>
    <source>
        <strain evidence="8 9">G-4-1-8</strain>
    </source>
</reference>